<name>A0AAN9K5N6_CLITE</name>
<keyword evidence="2" id="KW-1185">Reference proteome</keyword>
<protein>
    <submittedName>
        <fullName evidence="1">Uncharacterized protein</fullName>
    </submittedName>
</protein>
<sequence>MKTPTVFNFHSRKLLSIFFPSSHPILFNVLISRHSLIIDSIVSNIAIINRNPMDDKKMYEAEPSPTFPSQFYPNTPEIFTRTFTNDSHSEQEIWCRCGHGTRATETCDQNDQIGNVLDEGTSWLVKPSKRMRITGCSENPTLMDVSEAELTHRDPEDAALKKKAPELSIISSPSGIRGIQSLPQRNMLTFADVFSGPSQQTQLLSILSSPSGIRGTQSLLQRNMLTGTDVFSGLSQQTQLLSILSSPSEIRGTQFVVKEHVDWC</sequence>
<organism evidence="1 2">
    <name type="scientific">Clitoria ternatea</name>
    <name type="common">Butterfly pea</name>
    <dbReference type="NCBI Taxonomy" id="43366"/>
    <lineage>
        <taxon>Eukaryota</taxon>
        <taxon>Viridiplantae</taxon>
        <taxon>Streptophyta</taxon>
        <taxon>Embryophyta</taxon>
        <taxon>Tracheophyta</taxon>
        <taxon>Spermatophyta</taxon>
        <taxon>Magnoliopsida</taxon>
        <taxon>eudicotyledons</taxon>
        <taxon>Gunneridae</taxon>
        <taxon>Pentapetalae</taxon>
        <taxon>rosids</taxon>
        <taxon>fabids</taxon>
        <taxon>Fabales</taxon>
        <taxon>Fabaceae</taxon>
        <taxon>Papilionoideae</taxon>
        <taxon>50 kb inversion clade</taxon>
        <taxon>NPAAA clade</taxon>
        <taxon>indigoferoid/millettioid clade</taxon>
        <taxon>Phaseoleae</taxon>
        <taxon>Clitoria</taxon>
    </lineage>
</organism>
<dbReference type="AlphaFoldDB" id="A0AAN9K5N6"/>
<evidence type="ECO:0000313" key="2">
    <source>
        <dbReference type="Proteomes" id="UP001359559"/>
    </source>
</evidence>
<comment type="caution">
    <text evidence="1">The sequence shown here is derived from an EMBL/GenBank/DDBJ whole genome shotgun (WGS) entry which is preliminary data.</text>
</comment>
<accession>A0AAN9K5N6</accession>
<reference evidence="1 2" key="1">
    <citation type="submission" date="2024-01" db="EMBL/GenBank/DDBJ databases">
        <title>The genomes of 5 underutilized Papilionoideae crops provide insights into root nodulation and disease resistance.</title>
        <authorList>
            <person name="Yuan L."/>
        </authorList>
    </citation>
    <scope>NUCLEOTIDE SEQUENCE [LARGE SCALE GENOMIC DNA]</scope>
    <source>
        <strain evidence="1">LY-2023</strain>
        <tissue evidence="1">Leaf</tissue>
    </source>
</reference>
<evidence type="ECO:0000313" key="1">
    <source>
        <dbReference type="EMBL" id="KAK7311292.1"/>
    </source>
</evidence>
<gene>
    <name evidence="1" type="ORF">RJT34_09333</name>
</gene>
<dbReference type="Proteomes" id="UP001359559">
    <property type="component" value="Unassembled WGS sequence"/>
</dbReference>
<proteinExistence type="predicted"/>
<dbReference type="EMBL" id="JAYKXN010000002">
    <property type="protein sequence ID" value="KAK7311292.1"/>
    <property type="molecule type" value="Genomic_DNA"/>
</dbReference>